<evidence type="ECO:0000313" key="14">
    <source>
        <dbReference type="Proteomes" id="UP001216253"/>
    </source>
</evidence>
<comment type="caution">
    <text evidence="13">The sequence shown here is derived from an EMBL/GenBank/DDBJ whole genome shotgun (WGS) entry which is preliminary data.</text>
</comment>
<dbReference type="Pfam" id="PF07715">
    <property type="entry name" value="Plug"/>
    <property type="match status" value="1"/>
</dbReference>
<evidence type="ECO:0000256" key="4">
    <source>
        <dbReference type="ARBA" id="ARBA00022692"/>
    </source>
</evidence>
<reference evidence="13 14" key="1">
    <citation type="submission" date="2023-03" db="EMBL/GenBank/DDBJ databases">
        <title>NovoSphingobium album sp. nov. isolated from polycyclic aromatic hydrocarbons- and heavy-metal polluted soil.</title>
        <authorList>
            <person name="Liu Z."/>
            <person name="Wang K."/>
        </authorList>
    </citation>
    <scope>NUCLEOTIDE SEQUENCE [LARGE SCALE GENOMIC DNA]</scope>
    <source>
        <strain evidence="13 14">H3SJ31-1</strain>
    </source>
</reference>
<dbReference type="Pfam" id="PF00593">
    <property type="entry name" value="TonB_dep_Rec_b-barrel"/>
    <property type="match status" value="1"/>
</dbReference>
<feature type="chain" id="PRO_5045643659" evidence="10">
    <location>
        <begin position="34"/>
        <end position="870"/>
    </location>
</feature>
<evidence type="ECO:0000256" key="8">
    <source>
        <dbReference type="PROSITE-ProRule" id="PRU01360"/>
    </source>
</evidence>
<feature type="domain" description="TonB-dependent receptor plug" evidence="12">
    <location>
        <begin position="63"/>
        <end position="169"/>
    </location>
</feature>
<keyword evidence="5 9" id="KW-0798">TonB box</keyword>
<evidence type="ECO:0000313" key="13">
    <source>
        <dbReference type="EMBL" id="MDE8650703.1"/>
    </source>
</evidence>
<organism evidence="13 14">
    <name type="scientific">Novosphingobium album</name>
    <name type="common">ex Liu et al. 2023</name>
    <dbReference type="NCBI Taxonomy" id="3031130"/>
    <lineage>
        <taxon>Bacteria</taxon>
        <taxon>Pseudomonadati</taxon>
        <taxon>Pseudomonadota</taxon>
        <taxon>Alphaproteobacteria</taxon>
        <taxon>Sphingomonadales</taxon>
        <taxon>Sphingomonadaceae</taxon>
        <taxon>Novosphingobium</taxon>
    </lineage>
</organism>
<evidence type="ECO:0000256" key="1">
    <source>
        <dbReference type="ARBA" id="ARBA00004571"/>
    </source>
</evidence>
<keyword evidence="13" id="KW-0675">Receptor</keyword>
<keyword evidence="14" id="KW-1185">Reference proteome</keyword>
<keyword evidence="2 8" id="KW-0813">Transport</keyword>
<evidence type="ECO:0000259" key="11">
    <source>
        <dbReference type="Pfam" id="PF00593"/>
    </source>
</evidence>
<evidence type="ECO:0000256" key="6">
    <source>
        <dbReference type="ARBA" id="ARBA00023136"/>
    </source>
</evidence>
<dbReference type="InterPro" id="IPR010104">
    <property type="entry name" value="TonB_rcpt_bac"/>
</dbReference>
<sequence>MIMQRFKIRLAHSASASVLVGLACAITPGPAMAQEPPDDATAPAEEIVVTARQSVDTPVETIKRDAPAIVDSITAEEIEKTADITLPEALDRVVGVSSDGFFSSSDAGYVSLRGFDSRYNSMAIDGNPIWFSSQNNRGAQIGMFPSAIVKETSVYKTVTPDIDGNSVGGHISLRTLRAFDGGTQPFFKAGVRIGIPEQGSRVSDQQSYQAYGAGKFTFGPDKRFGFVFGFNRQHTADTDDMGSVSGYSRVAGPDGDLVDVINGNVFSRQSAVDKETRNTAIFAKLETRIEDEMYAFISGNLFDETKNYYVQRAGPFIAPTGGRTVTPTGPGTADFTNGQGQVREFDYVIERNAKVLGAGLDLRVLDKGVLVVRGNYTDYRNDTLTRNTGAGFRLSSFNGSYDISGDTPIITPSNPTLYNDASRWLFSNTANTSSSAAYLRYQPLRDKVYTLGTTFNYNNQANAEGFGASAGVNWVRLDRTFDQTQDFYALKSGVTLNLAQIAGPSMASNQAALGNYDAFYDFLVANGNVRRDEALTTDYRLREDILAFHGAAYYSVGGFKLLGGVRYEHTSDDTVTGQVVSGINQPLSRANKYGKWLPNLQVAYEASDRLKLRAAFTKTLGRADFQDFAPGVTTTFDANGVTVINGSNGEIGTRVSTNYDASVEYYLDGGLLALAVFHKELDGEIFRQRTEVTDANGMLTEIRTIPLNNGKARVTGVEVTASKRRLDFLPAPFDRLGLSANFTYLDGKWDVVFTDGATRSVGGLRNQPKWLSNVRLSYDLGPVDLNLNYRGRGRTFTGTFGTVKEEDVYIRPQHMLDFQLNVTPNERLRVTFDAKNLTKEYQRQTIGIDDSLFNSLGRGREFWLGLHFRY</sequence>
<dbReference type="NCBIfam" id="TIGR01782">
    <property type="entry name" value="TonB-Xanth-Caul"/>
    <property type="match status" value="1"/>
</dbReference>
<dbReference type="PANTHER" id="PTHR40980">
    <property type="entry name" value="PLUG DOMAIN-CONTAINING PROTEIN"/>
    <property type="match status" value="1"/>
</dbReference>
<dbReference type="InterPro" id="IPR012910">
    <property type="entry name" value="Plug_dom"/>
</dbReference>
<comment type="subcellular location">
    <subcellularLocation>
        <location evidence="1 8">Cell outer membrane</location>
        <topology evidence="1 8">Multi-pass membrane protein</topology>
    </subcellularLocation>
</comment>
<protein>
    <submittedName>
        <fullName evidence="13">TonB-dependent receptor</fullName>
    </submittedName>
</protein>
<dbReference type="SUPFAM" id="SSF56935">
    <property type="entry name" value="Porins"/>
    <property type="match status" value="1"/>
</dbReference>
<evidence type="ECO:0000256" key="9">
    <source>
        <dbReference type="RuleBase" id="RU003357"/>
    </source>
</evidence>
<name>A0ABT5WKZ4_9SPHN</name>
<dbReference type="Gene3D" id="2.40.170.20">
    <property type="entry name" value="TonB-dependent receptor, beta-barrel domain"/>
    <property type="match status" value="1"/>
</dbReference>
<proteinExistence type="inferred from homology"/>
<keyword evidence="4 8" id="KW-0812">Transmembrane</keyword>
<keyword evidence="10" id="KW-0732">Signal</keyword>
<keyword evidence="7 8" id="KW-0998">Cell outer membrane</keyword>
<dbReference type="PANTHER" id="PTHR40980:SF4">
    <property type="entry name" value="TONB-DEPENDENT RECEPTOR-LIKE BETA-BARREL DOMAIN-CONTAINING PROTEIN"/>
    <property type="match status" value="1"/>
</dbReference>
<dbReference type="InterPro" id="IPR039426">
    <property type="entry name" value="TonB-dep_rcpt-like"/>
</dbReference>
<dbReference type="Gene3D" id="2.170.130.10">
    <property type="entry name" value="TonB-dependent receptor, plug domain"/>
    <property type="match status" value="1"/>
</dbReference>
<feature type="domain" description="TonB-dependent receptor-like beta-barrel" evidence="11">
    <location>
        <begin position="377"/>
        <end position="837"/>
    </location>
</feature>
<accession>A0ABT5WKZ4</accession>
<evidence type="ECO:0000259" key="12">
    <source>
        <dbReference type="Pfam" id="PF07715"/>
    </source>
</evidence>
<feature type="signal peptide" evidence="10">
    <location>
        <begin position="1"/>
        <end position="33"/>
    </location>
</feature>
<evidence type="ECO:0000256" key="3">
    <source>
        <dbReference type="ARBA" id="ARBA00022452"/>
    </source>
</evidence>
<evidence type="ECO:0000256" key="2">
    <source>
        <dbReference type="ARBA" id="ARBA00022448"/>
    </source>
</evidence>
<dbReference type="InterPro" id="IPR036942">
    <property type="entry name" value="Beta-barrel_TonB_sf"/>
</dbReference>
<keyword evidence="6 8" id="KW-0472">Membrane</keyword>
<evidence type="ECO:0000256" key="5">
    <source>
        <dbReference type="ARBA" id="ARBA00023077"/>
    </source>
</evidence>
<dbReference type="PROSITE" id="PS52016">
    <property type="entry name" value="TONB_DEPENDENT_REC_3"/>
    <property type="match status" value="1"/>
</dbReference>
<dbReference type="PROSITE" id="PS51257">
    <property type="entry name" value="PROKAR_LIPOPROTEIN"/>
    <property type="match status" value="1"/>
</dbReference>
<evidence type="ECO:0000256" key="7">
    <source>
        <dbReference type="ARBA" id="ARBA00023237"/>
    </source>
</evidence>
<gene>
    <name evidence="13" type="ORF">PYV00_03090</name>
</gene>
<evidence type="ECO:0000256" key="10">
    <source>
        <dbReference type="SAM" id="SignalP"/>
    </source>
</evidence>
<comment type="similarity">
    <text evidence="8 9">Belongs to the TonB-dependent receptor family.</text>
</comment>
<keyword evidence="3 8" id="KW-1134">Transmembrane beta strand</keyword>
<dbReference type="Proteomes" id="UP001216253">
    <property type="component" value="Unassembled WGS sequence"/>
</dbReference>
<dbReference type="InterPro" id="IPR037066">
    <property type="entry name" value="Plug_dom_sf"/>
</dbReference>
<dbReference type="InterPro" id="IPR000531">
    <property type="entry name" value="Beta-barrel_TonB"/>
</dbReference>
<dbReference type="EMBL" id="JARESE010000009">
    <property type="protein sequence ID" value="MDE8650703.1"/>
    <property type="molecule type" value="Genomic_DNA"/>
</dbReference>